<proteinExistence type="predicted"/>
<comment type="caution">
    <text evidence="3">The sequence shown here is derived from an EMBL/GenBank/DDBJ whole genome shotgun (WGS) entry which is preliminary data.</text>
</comment>
<protein>
    <recommendedName>
        <fullName evidence="5">Pentapeptide repeat-containing protein</fullName>
    </recommendedName>
</protein>
<keyword evidence="1" id="KW-0812">Transmembrane</keyword>
<name>A0A815WYK8_9BILA</name>
<feature type="transmembrane region" description="Helical" evidence="1">
    <location>
        <begin position="26"/>
        <end position="47"/>
    </location>
</feature>
<dbReference type="Proteomes" id="UP000663854">
    <property type="component" value="Unassembled WGS sequence"/>
</dbReference>
<dbReference type="Pfam" id="PF00805">
    <property type="entry name" value="Pentapeptide"/>
    <property type="match status" value="1"/>
</dbReference>
<gene>
    <name evidence="3" type="ORF">JXQ802_LOCUS43841</name>
    <name evidence="2" type="ORF">PYM288_LOCUS28559</name>
</gene>
<dbReference type="SUPFAM" id="SSF141571">
    <property type="entry name" value="Pentapeptide repeat-like"/>
    <property type="match status" value="1"/>
</dbReference>
<dbReference type="Gene3D" id="2.160.20.80">
    <property type="entry name" value="E3 ubiquitin-protein ligase SopA"/>
    <property type="match status" value="1"/>
</dbReference>
<evidence type="ECO:0008006" key="5">
    <source>
        <dbReference type="Google" id="ProtNLM"/>
    </source>
</evidence>
<accession>A0A815WYK8</accession>
<keyword evidence="1" id="KW-1133">Transmembrane helix</keyword>
<keyword evidence="4" id="KW-1185">Reference proteome</keyword>
<organism evidence="3 4">
    <name type="scientific">Rotaria sordida</name>
    <dbReference type="NCBI Taxonomy" id="392033"/>
    <lineage>
        <taxon>Eukaryota</taxon>
        <taxon>Metazoa</taxon>
        <taxon>Spiralia</taxon>
        <taxon>Gnathifera</taxon>
        <taxon>Rotifera</taxon>
        <taxon>Eurotatoria</taxon>
        <taxon>Bdelloidea</taxon>
        <taxon>Philodinida</taxon>
        <taxon>Philodinidae</taxon>
        <taxon>Rotaria</taxon>
    </lineage>
</organism>
<dbReference type="EMBL" id="CAJNOH010002131">
    <property type="protein sequence ID" value="CAF1274566.1"/>
    <property type="molecule type" value="Genomic_DNA"/>
</dbReference>
<sequence>MLQYYRRSLSANKNNDRVKRTKLENIKVLVSLILPINIGIFTLVTTLQNRHIASEEREQDQNQAQDQQRETVFVNYINDIARYRDKNSGFLKESSLLSNDTQSLWFGADFNRIKIDGNDCRFSNATFWGVQFQYASLTNCQFENVIFRHTNFNHATLTQSSFYNTHFISCHMEQINFQDAIIFLSYFNSSMLSFANFLHTTLSTVYFLNINLTGAIFTTKLSNFFVIRNSFLPNGTFSPVDGIDIKMNECALLDGWQVIPDRSIQIKNCTLVTTNNNASISRIIPMSLADHSMLINTNQAEFQFKIHENGLPTRILINIVFDNAENLIFDIHDTGMISFRLLK</sequence>
<dbReference type="Proteomes" id="UP000663870">
    <property type="component" value="Unassembled WGS sequence"/>
</dbReference>
<evidence type="ECO:0000313" key="3">
    <source>
        <dbReference type="EMBL" id="CAF1553873.1"/>
    </source>
</evidence>
<evidence type="ECO:0000313" key="2">
    <source>
        <dbReference type="EMBL" id="CAF1274566.1"/>
    </source>
</evidence>
<evidence type="ECO:0000313" key="4">
    <source>
        <dbReference type="Proteomes" id="UP000663870"/>
    </source>
</evidence>
<keyword evidence="1" id="KW-0472">Membrane</keyword>
<reference evidence="3" key="1">
    <citation type="submission" date="2021-02" db="EMBL/GenBank/DDBJ databases">
        <authorList>
            <person name="Nowell W R."/>
        </authorList>
    </citation>
    <scope>NUCLEOTIDE SEQUENCE</scope>
</reference>
<dbReference type="EMBL" id="CAJNOL010003251">
    <property type="protein sequence ID" value="CAF1553873.1"/>
    <property type="molecule type" value="Genomic_DNA"/>
</dbReference>
<evidence type="ECO:0000256" key="1">
    <source>
        <dbReference type="SAM" id="Phobius"/>
    </source>
</evidence>
<dbReference type="InterPro" id="IPR001646">
    <property type="entry name" value="5peptide_repeat"/>
</dbReference>
<dbReference type="AlphaFoldDB" id="A0A815WYK8"/>